<feature type="chain" id="PRO_5008685691" evidence="4">
    <location>
        <begin position="24"/>
        <end position="400"/>
    </location>
</feature>
<dbReference type="EMBL" id="FMAC01000021">
    <property type="protein sequence ID" value="SCB39856.1"/>
    <property type="molecule type" value="Genomic_DNA"/>
</dbReference>
<dbReference type="Gene3D" id="3.40.50.2300">
    <property type="match status" value="2"/>
</dbReference>
<gene>
    <name evidence="6" type="ORF">GA0061100_1215</name>
</gene>
<keyword evidence="2 4" id="KW-0732">Signal</keyword>
<reference evidence="7" key="1">
    <citation type="submission" date="2016-08" db="EMBL/GenBank/DDBJ databases">
        <authorList>
            <person name="Varghese N."/>
            <person name="Submissions Spin"/>
        </authorList>
    </citation>
    <scope>NUCLEOTIDE SEQUENCE [LARGE SCALE GENOMIC DNA]</scope>
    <source>
        <strain evidence="7">CCBAU 57015</strain>
    </source>
</reference>
<evidence type="ECO:0000313" key="7">
    <source>
        <dbReference type="Proteomes" id="UP000186228"/>
    </source>
</evidence>
<comment type="similarity">
    <text evidence="1">Belongs to the leucine-binding protein family.</text>
</comment>
<accession>A0A1C3WJ32</accession>
<dbReference type="Pfam" id="PF13458">
    <property type="entry name" value="Peripla_BP_6"/>
    <property type="match status" value="1"/>
</dbReference>
<dbReference type="STRING" id="52131.GA0061100_1215"/>
<dbReference type="PANTHER" id="PTHR47151">
    <property type="entry name" value="LEU/ILE/VAL-BINDING ABC TRANSPORTER SUBUNIT"/>
    <property type="match status" value="1"/>
</dbReference>
<keyword evidence="7" id="KW-1185">Reference proteome</keyword>
<organism evidence="6 7">
    <name type="scientific">Rhizobium hainanense</name>
    <dbReference type="NCBI Taxonomy" id="52131"/>
    <lineage>
        <taxon>Bacteria</taxon>
        <taxon>Pseudomonadati</taxon>
        <taxon>Pseudomonadota</taxon>
        <taxon>Alphaproteobacteria</taxon>
        <taxon>Hyphomicrobiales</taxon>
        <taxon>Rhizobiaceae</taxon>
        <taxon>Rhizobium/Agrobacterium group</taxon>
        <taxon>Rhizobium</taxon>
    </lineage>
</organism>
<evidence type="ECO:0000256" key="2">
    <source>
        <dbReference type="ARBA" id="ARBA00022729"/>
    </source>
</evidence>
<keyword evidence="3" id="KW-0175">Coiled coil</keyword>
<evidence type="ECO:0000256" key="3">
    <source>
        <dbReference type="SAM" id="Coils"/>
    </source>
</evidence>
<dbReference type="InterPro" id="IPR028082">
    <property type="entry name" value="Peripla_BP_I"/>
</dbReference>
<evidence type="ECO:0000313" key="6">
    <source>
        <dbReference type="EMBL" id="SCB39856.1"/>
    </source>
</evidence>
<proteinExistence type="inferred from homology"/>
<feature type="signal peptide" evidence="4">
    <location>
        <begin position="1"/>
        <end position="23"/>
    </location>
</feature>
<dbReference type="CDD" id="cd06342">
    <property type="entry name" value="PBP1_ABC_LIVBP-like"/>
    <property type="match status" value="1"/>
</dbReference>
<dbReference type="InterPro" id="IPR028081">
    <property type="entry name" value="Leu-bd"/>
</dbReference>
<dbReference type="Proteomes" id="UP000186228">
    <property type="component" value="Unassembled WGS sequence"/>
</dbReference>
<dbReference type="PANTHER" id="PTHR47151:SF2">
    <property type="entry name" value="AMINO ACID BINDING PROTEIN"/>
    <property type="match status" value="1"/>
</dbReference>
<dbReference type="OrthoDB" id="9768386at2"/>
<dbReference type="SUPFAM" id="SSF53822">
    <property type="entry name" value="Periplasmic binding protein-like I"/>
    <property type="match status" value="1"/>
</dbReference>
<name>A0A1C3WJ32_9HYPH</name>
<protein>
    <submittedName>
        <fullName evidence="6">Branched-chain amino acid transport system substrate-binding protein</fullName>
    </submittedName>
</protein>
<feature type="domain" description="Leucine-binding protein" evidence="5">
    <location>
        <begin position="25"/>
        <end position="324"/>
    </location>
</feature>
<evidence type="ECO:0000256" key="4">
    <source>
        <dbReference type="SAM" id="SignalP"/>
    </source>
</evidence>
<dbReference type="AlphaFoldDB" id="A0A1C3WJ32"/>
<sequence length="400" mass="43444">MRNDTLFATTFVASLAFVAPAHADYTIGIIAPLTGPGAADGNKVRSAMQAAADEINKNGGILNDKLVLKFGDDASDTLKSSSVAKDFLDEKTNFVIEAAVFDPPPPIQIRREAPADILAPSGTIILHLTKTFPPIDLIDGGRTSNLASECYRADPRQGVIAANYVLRNLKGKKIAIMDDGRNYSKPLVDAFKATINEDGLTEALRISVDPGAYDYRKEAEKLKRSGVEVIYYGGAYSEIGVLVRQLRDISVKPQIIGGDALSNVNYRTLYKKEADGTIFTDAPHETLTTDLESARKALKAHEVQAEDLTLRSYAAVHQVAAGIKDELCYGHYQFSLITDIKDGRPMVYLDPRAVAVRMSADEAIPAEIDKATGNRALPTFSIYMWKAGKIVPINEVPKGN</sequence>
<dbReference type="RefSeq" id="WP_075857040.1">
    <property type="nucleotide sequence ID" value="NZ_FMAC01000021.1"/>
</dbReference>
<feature type="coiled-coil region" evidence="3">
    <location>
        <begin position="284"/>
        <end position="311"/>
    </location>
</feature>
<evidence type="ECO:0000256" key="1">
    <source>
        <dbReference type="ARBA" id="ARBA00010062"/>
    </source>
</evidence>
<evidence type="ECO:0000259" key="5">
    <source>
        <dbReference type="Pfam" id="PF13458"/>
    </source>
</evidence>